<evidence type="ECO:0000313" key="7">
    <source>
        <dbReference type="Proteomes" id="UP001220395"/>
    </source>
</evidence>
<evidence type="ECO:0000259" key="5">
    <source>
        <dbReference type="Pfam" id="PF04357"/>
    </source>
</evidence>
<dbReference type="PANTHER" id="PTHR36985">
    <property type="entry name" value="TRANSLOCATION AND ASSEMBLY MODULE SUBUNIT TAMB"/>
    <property type="match status" value="1"/>
</dbReference>
<keyword evidence="4" id="KW-0472">Membrane</keyword>
<comment type="subcellular location">
    <subcellularLocation>
        <location evidence="1">Membrane</location>
        <topology evidence="1">Single-pass membrane protein</topology>
    </subcellularLocation>
</comment>
<evidence type="ECO:0000256" key="3">
    <source>
        <dbReference type="ARBA" id="ARBA00022989"/>
    </source>
</evidence>
<dbReference type="EMBL" id="CP117411">
    <property type="protein sequence ID" value="WCT74101.1"/>
    <property type="molecule type" value="Genomic_DNA"/>
</dbReference>
<keyword evidence="7" id="KW-1185">Reference proteome</keyword>
<dbReference type="Pfam" id="PF04357">
    <property type="entry name" value="TamB"/>
    <property type="match status" value="1"/>
</dbReference>
<dbReference type="InterPro" id="IPR007452">
    <property type="entry name" value="TamB_C"/>
</dbReference>
<accession>A0ABY7TLI6</accession>
<dbReference type="Proteomes" id="UP001220395">
    <property type="component" value="Chromosome"/>
</dbReference>
<feature type="domain" description="Translocation and assembly module TamB C-terminal" evidence="5">
    <location>
        <begin position="1039"/>
        <end position="1381"/>
    </location>
</feature>
<evidence type="ECO:0000313" key="6">
    <source>
        <dbReference type="EMBL" id="WCT74101.1"/>
    </source>
</evidence>
<reference evidence="6 7" key="1">
    <citation type="submission" date="2023-02" db="EMBL/GenBank/DDBJ databases">
        <title>Genome sequence of Sphingomonas naphthae.</title>
        <authorList>
            <person name="Kim S."/>
            <person name="Heo J."/>
            <person name="Kwon S.-W."/>
        </authorList>
    </citation>
    <scope>NUCLEOTIDE SEQUENCE [LARGE SCALE GENOMIC DNA]</scope>
    <source>
        <strain evidence="6 7">KACC 18716</strain>
    </source>
</reference>
<gene>
    <name evidence="6" type="ORF">PQ455_02395</name>
</gene>
<evidence type="ECO:0000256" key="1">
    <source>
        <dbReference type="ARBA" id="ARBA00004167"/>
    </source>
</evidence>
<evidence type="ECO:0000256" key="2">
    <source>
        <dbReference type="ARBA" id="ARBA00022692"/>
    </source>
</evidence>
<sequence length="1382" mass="144300">MARRVVKWIGIGLAAIVLILGLALLAVDTGPGHRLITDRIAALRIPSGLQIRIGRIDGSIWRRATLRDVRLYDTHGLFLEAPQIELDWRPWAWSDNRLQIERLTSDLVTVARVPALRSTGQPMTLPGFDIHIGRLAVKTLRLGPAIAGKPTVASIDGRADLRDRRALIDLAVSSRLGDRAQVHLDAAPDDDRFELTARIAAPQGGAIGAVGGLKRGLALAIDGKGGWTRWDGTARASLDGRRMADIALGVRDGRATMRGSLSAEAFAPGKLRRLASPGIRIAGDATFADRRLQGGIRFDTPELRLTAGGTLDFAEGAFRAFRIDAFLLQPRALFPNMTGRDIRLTTTLDGAFATAAFRYGLIAPRVAFDNTGFDGVRAEGAGQFSPSPVKVPIRLTARRVTGVGDVAGGILANLRVQGVLAVTAKTLTGDGLLFDSDKLKGKLGLSLDLVTGSYAVSVSGSIGHYLIPGLGLVDVKSDLKVSPGPGGRGTIVAGKGYAWVRRLDNAFFRSLAGGLPRLVTDLRRTPDGVMHFSNLVLTAPAIRIAGTGLRRVDGTFQFKGRGTQRQYGAFTLGLDGDIAKPKVDLLLDAPLDALGLAAVRATLDPIAEGFAYRAAGQSTLGAFTSDGRILMPPAAPTVIDIARLDVSGTTARGRLRSDPQGFTGELAVAGGGIDGTIAFAPAGGDQDTSQRITPRLAFQGATLAMDVPVRVRRGRVDLEVVTDPAGASIEGRVLGIGVRRGTLGIGRAALTLQLKNGIGKISGRIAGSRGRAFVLNGAADLGADSVTLTGGGTIDRQPIQLSEPARLTRDGDGWRLATTRMTFAGGSAALSGRFGGGPVELAGNLDRMPLSVLDVAVPNLGLGGYATGRFAYASPGVGATPTGSANLTIRGLTRSGLVMSSAPIDLGLVGKLDGAGLAGRAVAATGGKTVGRAQFRAAPLAGGATIADRLNAAPLFAQLRYNGPADILWRLTGVETIDLTGPVAIGADVGGTLANPLIRGIVRSNAARLESAVSGTVVQKATIAGRFDGARLILDRVAGETSGGGTVAGTGSFGFSSERGFTMDMKLDAKAAQLLNRDDIGATITGPLRLTLDPSGGTIAGDVTLDKSRFRLGRAVAAEIPRLKVNEINRPVSDMDEEAPPAPWKLDLKARARNRLAVTGLGLDSEWRADLTIGGTIDNPAIGGRADLMRGGYEFAGRRFDLDRGLIRFTGEAPPDPLLDIVAKANISGLSATIRVTGTGLKPLINFESVPALPEDELLSRLLFGTSITNLSAPEALQLAAAVASLRDSGGGGLGLDPINAIRRATGLDRLRILPADVTTGQGTSVAAGKYIGRRTYVELISDGAGYSATRVEFQITRWLSILSTVSTIGRQSANVRVSRDY</sequence>
<name>A0ABY7TLI6_9SPHN</name>
<evidence type="ECO:0000256" key="4">
    <source>
        <dbReference type="ARBA" id="ARBA00023136"/>
    </source>
</evidence>
<keyword evidence="2" id="KW-0812">Transmembrane</keyword>
<dbReference type="RefSeq" id="WP_273688866.1">
    <property type="nucleotide sequence ID" value="NZ_CP117411.1"/>
</dbReference>
<dbReference type="PANTHER" id="PTHR36985:SF1">
    <property type="entry name" value="TRANSLOCATION AND ASSEMBLY MODULE SUBUNIT TAMB"/>
    <property type="match status" value="1"/>
</dbReference>
<organism evidence="6 7">
    <name type="scientific">Sphingomonas naphthae</name>
    <dbReference type="NCBI Taxonomy" id="1813468"/>
    <lineage>
        <taxon>Bacteria</taxon>
        <taxon>Pseudomonadati</taxon>
        <taxon>Pseudomonadota</taxon>
        <taxon>Alphaproteobacteria</taxon>
        <taxon>Sphingomonadales</taxon>
        <taxon>Sphingomonadaceae</taxon>
        <taxon>Sphingomonas</taxon>
    </lineage>
</organism>
<keyword evidence="3" id="KW-1133">Transmembrane helix</keyword>
<proteinExistence type="predicted"/>
<protein>
    <submittedName>
        <fullName evidence="6">Translocation/assembly module TamB domain-containing protein</fullName>
    </submittedName>
</protein>